<reference evidence="10" key="1">
    <citation type="journal article" date="2019" name="Int. J. Syst. Evol. Microbiol.">
        <title>The Global Catalogue of Microorganisms (GCM) 10K type strain sequencing project: providing services to taxonomists for standard genome sequencing and annotation.</title>
        <authorList>
            <consortium name="The Broad Institute Genomics Platform"/>
            <consortium name="The Broad Institute Genome Sequencing Center for Infectious Disease"/>
            <person name="Wu L."/>
            <person name="Ma J."/>
        </authorList>
    </citation>
    <scope>NUCLEOTIDE SEQUENCE [LARGE SCALE GENOMIC DNA]</scope>
    <source>
        <strain evidence="10">CGMCC 4.1469</strain>
    </source>
</reference>
<feature type="transmembrane region" description="Helical" evidence="6">
    <location>
        <begin position="218"/>
        <end position="241"/>
    </location>
</feature>
<comment type="subcellular location">
    <subcellularLocation>
        <location evidence="1">Endomembrane system</location>
        <topology evidence="1">Multi-pass membrane protein</topology>
    </subcellularLocation>
    <subcellularLocation>
        <location evidence="5">Membrane</location>
        <topology evidence="5">Multi-pass membrane protein</topology>
    </subcellularLocation>
</comment>
<evidence type="ECO:0000256" key="1">
    <source>
        <dbReference type="ARBA" id="ARBA00004127"/>
    </source>
</evidence>
<dbReference type="PANTHER" id="PTHR42829:SF2">
    <property type="entry name" value="NADH-UBIQUINONE OXIDOREDUCTASE CHAIN 5"/>
    <property type="match status" value="1"/>
</dbReference>
<feature type="transmembrane region" description="Helical" evidence="6">
    <location>
        <begin position="6"/>
        <end position="31"/>
    </location>
</feature>
<dbReference type="InterPro" id="IPR003945">
    <property type="entry name" value="NU5C-like"/>
</dbReference>
<evidence type="ECO:0000259" key="7">
    <source>
        <dbReference type="Pfam" id="PF00361"/>
    </source>
</evidence>
<comment type="caution">
    <text evidence="9">The sequence shown here is derived from an EMBL/GenBank/DDBJ whole genome shotgun (WGS) entry which is preliminary data.</text>
</comment>
<feature type="transmembrane region" description="Helical" evidence="6">
    <location>
        <begin position="43"/>
        <end position="63"/>
    </location>
</feature>
<dbReference type="InterPro" id="IPR001516">
    <property type="entry name" value="Proton_antipo_N"/>
</dbReference>
<sequence>MPLKTLIPILIATPGALFLGLSLVWLLGGGVAERVMARITKSAYFLLALLAVVIGWGMSSQGLHSIQVSLGDWFTVGHYGYPLSLLVDGLSLPLVGLTVALVSIVAFFSVRYLHRDPGFLRFFLLLHLFTFGALLVFTADSLDLLIVGWETIAITSVLLVGFFQYRPEPVRNALWVFASYRVADLFMLLAIFLAHHWFGTTSWEGLLGAEGAPGIHGAVVAVLLVIAAAGKSSQGPFWGWLPRAMEGPTPSSAVFYGAISIHTGAYLLLRIEPLIRHSWIATGLIIITGLATAFLGTLVHRTCADAKTSLAYAAQTQIGLIFVEIGLGWSTFALIHLVSHAMLRTLQFLRTPSMLRDYHRVHAAAGGRFSPTGSHYESLLPQSVQVWLYRLALGRGFYDAVVERWIVAPVQAVAHWLALFEPKASAKKSSDH</sequence>
<dbReference type="Proteomes" id="UP001596052">
    <property type="component" value="Unassembled WGS sequence"/>
</dbReference>
<evidence type="ECO:0000313" key="9">
    <source>
        <dbReference type="EMBL" id="MFC5453375.1"/>
    </source>
</evidence>
<dbReference type="RefSeq" id="WP_377162391.1">
    <property type="nucleotide sequence ID" value="NZ_JBHSMQ010000001.1"/>
</dbReference>
<keyword evidence="4 6" id="KW-0472">Membrane</keyword>
<keyword evidence="2 5" id="KW-0812">Transmembrane</keyword>
<dbReference type="InterPro" id="IPR001750">
    <property type="entry name" value="ND/Mrp_TM"/>
</dbReference>
<protein>
    <submittedName>
        <fullName evidence="9">Proton-conducting transporter membrane subunit</fullName>
    </submittedName>
</protein>
<feature type="transmembrane region" description="Helical" evidence="6">
    <location>
        <begin position="144"/>
        <end position="163"/>
    </location>
</feature>
<evidence type="ECO:0000256" key="2">
    <source>
        <dbReference type="ARBA" id="ARBA00022692"/>
    </source>
</evidence>
<evidence type="ECO:0000256" key="4">
    <source>
        <dbReference type="ARBA" id="ARBA00023136"/>
    </source>
</evidence>
<evidence type="ECO:0000256" key="5">
    <source>
        <dbReference type="RuleBase" id="RU000320"/>
    </source>
</evidence>
<accession>A0ABW0KIQ5</accession>
<feature type="transmembrane region" description="Helical" evidence="6">
    <location>
        <begin position="175"/>
        <end position="198"/>
    </location>
</feature>
<keyword evidence="3 6" id="KW-1133">Transmembrane helix</keyword>
<proteinExistence type="predicted"/>
<evidence type="ECO:0000259" key="8">
    <source>
        <dbReference type="Pfam" id="PF00662"/>
    </source>
</evidence>
<keyword evidence="10" id="KW-1185">Reference proteome</keyword>
<feature type="domain" description="NADH:quinone oxidoreductase/Mrp antiporter transmembrane" evidence="7">
    <location>
        <begin position="139"/>
        <end position="360"/>
    </location>
</feature>
<dbReference type="Pfam" id="PF00662">
    <property type="entry name" value="Proton_antipo_N"/>
    <property type="match status" value="1"/>
</dbReference>
<dbReference type="PANTHER" id="PTHR42829">
    <property type="entry name" value="NADH-UBIQUINONE OXIDOREDUCTASE CHAIN 5"/>
    <property type="match status" value="1"/>
</dbReference>
<dbReference type="EMBL" id="JBHSMQ010000001">
    <property type="protein sequence ID" value="MFC5453375.1"/>
    <property type="molecule type" value="Genomic_DNA"/>
</dbReference>
<feature type="transmembrane region" description="Helical" evidence="6">
    <location>
        <begin position="320"/>
        <end position="343"/>
    </location>
</feature>
<organism evidence="9 10">
    <name type="scientific">Prosthecobacter fluviatilis</name>
    <dbReference type="NCBI Taxonomy" id="445931"/>
    <lineage>
        <taxon>Bacteria</taxon>
        <taxon>Pseudomonadati</taxon>
        <taxon>Verrucomicrobiota</taxon>
        <taxon>Verrucomicrobiia</taxon>
        <taxon>Verrucomicrobiales</taxon>
        <taxon>Verrucomicrobiaceae</taxon>
        <taxon>Prosthecobacter</taxon>
    </lineage>
</organism>
<feature type="transmembrane region" description="Helical" evidence="6">
    <location>
        <begin position="83"/>
        <end position="107"/>
    </location>
</feature>
<evidence type="ECO:0000256" key="3">
    <source>
        <dbReference type="ARBA" id="ARBA00022989"/>
    </source>
</evidence>
<feature type="transmembrane region" description="Helical" evidence="6">
    <location>
        <begin position="119"/>
        <end position="138"/>
    </location>
</feature>
<name>A0ABW0KIQ5_9BACT</name>
<dbReference type="Pfam" id="PF00361">
    <property type="entry name" value="Proton_antipo_M"/>
    <property type="match status" value="1"/>
</dbReference>
<gene>
    <name evidence="9" type="ORF">ACFQDI_00795</name>
</gene>
<dbReference type="PRINTS" id="PR01434">
    <property type="entry name" value="NADHDHGNASE5"/>
</dbReference>
<feature type="transmembrane region" description="Helical" evidence="6">
    <location>
        <begin position="253"/>
        <end position="271"/>
    </location>
</feature>
<evidence type="ECO:0000256" key="6">
    <source>
        <dbReference type="SAM" id="Phobius"/>
    </source>
</evidence>
<evidence type="ECO:0000313" key="10">
    <source>
        <dbReference type="Proteomes" id="UP001596052"/>
    </source>
</evidence>
<feature type="domain" description="NADH-Ubiquinone oxidoreductase (complex I) chain 5 N-terminal" evidence="8">
    <location>
        <begin position="73"/>
        <end position="123"/>
    </location>
</feature>
<feature type="transmembrane region" description="Helical" evidence="6">
    <location>
        <begin position="277"/>
        <end position="299"/>
    </location>
</feature>